<comment type="caution">
    <text evidence="6">The sequence shown here is derived from an EMBL/GenBank/DDBJ whole genome shotgun (WGS) entry which is preliminary data.</text>
</comment>
<gene>
    <name evidence="6" type="primary">SLC39A2</name>
    <name evidence="6" type="ORF">FJT64_003521</name>
</gene>
<proteinExistence type="predicted"/>
<organism evidence="6 7">
    <name type="scientific">Amphibalanus amphitrite</name>
    <name type="common">Striped barnacle</name>
    <name type="synonym">Balanus amphitrite</name>
    <dbReference type="NCBI Taxonomy" id="1232801"/>
    <lineage>
        <taxon>Eukaryota</taxon>
        <taxon>Metazoa</taxon>
        <taxon>Ecdysozoa</taxon>
        <taxon>Arthropoda</taxon>
        <taxon>Crustacea</taxon>
        <taxon>Multicrustacea</taxon>
        <taxon>Cirripedia</taxon>
        <taxon>Thoracica</taxon>
        <taxon>Thoracicalcarea</taxon>
        <taxon>Balanomorpha</taxon>
        <taxon>Balanoidea</taxon>
        <taxon>Balanidae</taxon>
        <taxon>Amphibalaninae</taxon>
        <taxon>Amphibalanus</taxon>
    </lineage>
</organism>
<accession>A0A6A4W8D2</accession>
<dbReference type="EMBL" id="VIIS01001383">
    <property type="protein sequence ID" value="KAF0299212.1"/>
    <property type="molecule type" value="Genomic_DNA"/>
</dbReference>
<evidence type="ECO:0000313" key="7">
    <source>
        <dbReference type="Proteomes" id="UP000440578"/>
    </source>
</evidence>
<dbReference type="Proteomes" id="UP000440578">
    <property type="component" value="Unassembled WGS sequence"/>
</dbReference>
<dbReference type="OrthoDB" id="448280at2759"/>
<evidence type="ECO:0000256" key="3">
    <source>
        <dbReference type="ARBA" id="ARBA00022989"/>
    </source>
</evidence>
<name>A0A6A4W8D2_AMPAM</name>
<feature type="compositionally biased region" description="Basic and acidic residues" evidence="5">
    <location>
        <begin position="139"/>
        <end position="158"/>
    </location>
</feature>
<evidence type="ECO:0000256" key="5">
    <source>
        <dbReference type="SAM" id="MobiDB-lite"/>
    </source>
</evidence>
<dbReference type="Pfam" id="PF02535">
    <property type="entry name" value="Zip"/>
    <property type="match status" value="1"/>
</dbReference>
<keyword evidence="3" id="KW-1133">Transmembrane helix</keyword>
<keyword evidence="4" id="KW-0472">Membrane</keyword>
<feature type="region of interest" description="Disordered" evidence="5">
    <location>
        <begin position="57"/>
        <end position="158"/>
    </location>
</feature>
<keyword evidence="7" id="KW-1185">Reference proteome</keyword>
<evidence type="ECO:0000256" key="1">
    <source>
        <dbReference type="ARBA" id="ARBA00004141"/>
    </source>
</evidence>
<evidence type="ECO:0000313" key="6">
    <source>
        <dbReference type="EMBL" id="KAF0299212.1"/>
    </source>
</evidence>
<feature type="compositionally biased region" description="Low complexity" evidence="5">
    <location>
        <begin position="116"/>
        <end position="138"/>
    </location>
</feature>
<keyword evidence="2" id="KW-0812">Transmembrane</keyword>
<protein>
    <submittedName>
        <fullName evidence="6">Zinc transporter ZIP2</fullName>
    </submittedName>
</protein>
<sequence length="158" mass="16799">MLILSAASPLGVTIGLAVEQLDQDEGSRLLATGLLQALAAGTILYVVFFEILAPEPRSVAKGGDPNRDESGRVEPGQDESRRWLHAAHFGEPIDDHVQFVLQEPVTQPDPARDSESAATTSSSTGTSSSTSTSTSTSEAGEHQQELDARRELDTLEEA</sequence>
<evidence type="ECO:0000256" key="4">
    <source>
        <dbReference type="ARBA" id="ARBA00023136"/>
    </source>
</evidence>
<dbReference type="GO" id="GO:0046873">
    <property type="term" value="F:metal ion transmembrane transporter activity"/>
    <property type="evidence" value="ECO:0007669"/>
    <property type="project" value="InterPro"/>
</dbReference>
<evidence type="ECO:0000256" key="2">
    <source>
        <dbReference type="ARBA" id="ARBA00022692"/>
    </source>
</evidence>
<dbReference type="InterPro" id="IPR003689">
    <property type="entry name" value="ZIP"/>
</dbReference>
<reference evidence="6 7" key="1">
    <citation type="submission" date="2019-07" db="EMBL/GenBank/DDBJ databases">
        <title>Draft genome assembly of a fouling barnacle, Amphibalanus amphitrite (Darwin, 1854): The first reference genome for Thecostraca.</title>
        <authorList>
            <person name="Kim W."/>
        </authorList>
    </citation>
    <scope>NUCLEOTIDE SEQUENCE [LARGE SCALE GENOMIC DNA]</scope>
    <source>
        <strain evidence="6">SNU_AA5</strain>
        <tissue evidence="6">Soma without cirri and trophi</tissue>
    </source>
</reference>
<comment type="subcellular location">
    <subcellularLocation>
        <location evidence="1">Membrane</location>
        <topology evidence="1">Multi-pass membrane protein</topology>
    </subcellularLocation>
</comment>
<dbReference type="AlphaFoldDB" id="A0A6A4W8D2"/>
<dbReference type="GO" id="GO:0016020">
    <property type="term" value="C:membrane"/>
    <property type="evidence" value="ECO:0007669"/>
    <property type="project" value="UniProtKB-SubCell"/>
</dbReference>